<dbReference type="eggNOG" id="ENOG5032Z24">
    <property type="taxonomic scope" value="Bacteria"/>
</dbReference>
<organism evidence="1 2">
    <name type="scientific">Pseudomonas saudiphocaensis</name>
    <dbReference type="NCBI Taxonomy" id="1499686"/>
    <lineage>
        <taxon>Bacteria</taxon>
        <taxon>Pseudomonadati</taxon>
        <taxon>Pseudomonadota</taxon>
        <taxon>Gammaproteobacteria</taxon>
        <taxon>Pseudomonadales</taxon>
        <taxon>Pseudomonadaceae</taxon>
        <taxon>Pseudomonas</taxon>
    </lineage>
</organism>
<dbReference type="EMBL" id="CCSF01000001">
    <property type="protein sequence ID" value="CDZ94150.1"/>
    <property type="molecule type" value="Genomic_DNA"/>
</dbReference>
<evidence type="ECO:0000313" key="1">
    <source>
        <dbReference type="EMBL" id="CDZ94150.1"/>
    </source>
</evidence>
<dbReference type="AlphaFoldDB" id="A0A078LSA8"/>
<dbReference type="InterPro" id="IPR049457">
    <property type="entry name" value="Emfourin"/>
</dbReference>
<reference evidence="1 2" key="1">
    <citation type="submission" date="2014-07" db="EMBL/GenBank/DDBJ databases">
        <authorList>
            <person name="Urmite Genomes Urmite Genomes"/>
        </authorList>
    </citation>
    <scope>NUCLEOTIDE SEQUENCE [LARGE SCALE GENOMIC DNA]</scope>
    <source>
        <strain evidence="1 2">20_BN</strain>
    </source>
</reference>
<name>A0A078LSA8_9PSED</name>
<dbReference type="STRING" id="1499686.BN1079_01462"/>
<gene>
    <name evidence="1" type="ORF">BN1079_01462</name>
</gene>
<accession>A0A078LSA8</accession>
<protein>
    <submittedName>
        <fullName evidence="1">Uncharacterized protein</fullName>
    </submittedName>
</protein>
<keyword evidence="2" id="KW-1185">Reference proteome</keyword>
<dbReference type="Pfam" id="PF20242">
    <property type="entry name" value="Emfourin"/>
    <property type="match status" value="1"/>
</dbReference>
<dbReference type="Proteomes" id="UP000053902">
    <property type="component" value="Unassembled WGS sequence"/>
</dbReference>
<proteinExistence type="predicted"/>
<evidence type="ECO:0000313" key="2">
    <source>
        <dbReference type="Proteomes" id="UP000053902"/>
    </source>
</evidence>
<sequence length="109" mass="12663">MNIKQLPRLGDDTTLRLSRQGGVAAIQALSRPREIEFSQCDEHQRGQICSLLEGCLPLTSRTSGRGDQRYYQIELRYRQHEQDDEMILRIPEEQAPEELVRLWDKGEVP</sequence>
<dbReference type="HOGENOM" id="CLU_170242_0_0_6"/>